<organism evidence="1 2">
    <name type="scientific">Parathielavia appendiculata</name>
    <dbReference type="NCBI Taxonomy" id="2587402"/>
    <lineage>
        <taxon>Eukaryota</taxon>
        <taxon>Fungi</taxon>
        <taxon>Dikarya</taxon>
        <taxon>Ascomycota</taxon>
        <taxon>Pezizomycotina</taxon>
        <taxon>Sordariomycetes</taxon>
        <taxon>Sordariomycetidae</taxon>
        <taxon>Sordariales</taxon>
        <taxon>Chaetomiaceae</taxon>
        <taxon>Parathielavia</taxon>
    </lineage>
</organism>
<dbReference type="RefSeq" id="XP_062645099.1">
    <property type="nucleotide sequence ID" value="XM_062785833.1"/>
</dbReference>
<dbReference type="Proteomes" id="UP001302602">
    <property type="component" value="Unassembled WGS sequence"/>
</dbReference>
<keyword evidence="2" id="KW-1185">Reference proteome</keyword>
<reference evidence="1" key="1">
    <citation type="journal article" date="2023" name="Mol. Phylogenet. Evol.">
        <title>Genome-scale phylogeny and comparative genomics of the fungal order Sordariales.</title>
        <authorList>
            <person name="Hensen N."/>
            <person name="Bonometti L."/>
            <person name="Westerberg I."/>
            <person name="Brannstrom I.O."/>
            <person name="Guillou S."/>
            <person name="Cros-Aarteil S."/>
            <person name="Calhoun S."/>
            <person name="Haridas S."/>
            <person name="Kuo A."/>
            <person name="Mondo S."/>
            <person name="Pangilinan J."/>
            <person name="Riley R."/>
            <person name="LaButti K."/>
            <person name="Andreopoulos B."/>
            <person name="Lipzen A."/>
            <person name="Chen C."/>
            <person name="Yan M."/>
            <person name="Daum C."/>
            <person name="Ng V."/>
            <person name="Clum A."/>
            <person name="Steindorff A."/>
            <person name="Ohm R.A."/>
            <person name="Martin F."/>
            <person name="Silar P."/>
            <person name="Natvig D.O."/>
            <person name="Lalanne C."/>
            <person name="Gautier V."/>
            <person name="Ament-Velasquez S.L."/>
            <person name="Kruys A."/>
            <person name="Hutchinson M.I."/>
            <person name="Powell A.J."/>
            <person name="Barry K."/>
            <person name="Miller A.N."/>
            <person name="Grigoriev I.V."/>
            <person name="Debuchy R."/>
            <person name="Gladieux P."/>
            <person name="Hiltunen Thoren M."/>
            <person name="Johannesson H."/>
        </authorList>
    </citation>
    <scope>NUCLEOTIDE SEQUENCE</scope>
    <source>
        <strain evidence="1">CBS 731.68</strain>
    </source>
</reference>
<protein>
    <submittedName>
        <fullName evidence="1">Uncharacterized protein</fullName>
    </submittedName>
</protein>
<evidence type="ECO:0000313" key="1">
    <source>
        <dbReference type="EMBL" id="KAK4121328.1"/>
    </source>
</evidence>
<sequence>MHSSQASERRVRTEQYRQRWTGSHLATCLYYTAQYSAATSSGRAVICDYVIVVADCQRRDALPNTQVHYQTLKCTTKHSSALPNTQVHYQTLKCLYSECRPGNTLRNAAGGPVSRFTGASSRHRDFRSLEPGTRQRNGGTVLLVERSTMTMIRVLVFVKCGRGKTLNN</sequence>
<dbReference type="EMBL" id="MU853234">
    <property type="protein sequence ID" value="KAK4121328.1"/>
    <property type="molecule type" value="Genomic_DNA"/>
</dbReference>
<reference evidence="1" key="2">
    <citation type="submission" date="2023-05" db="EMBL/GenBank/DDBJ databases">
        <authorList>
            <consortium name="Lawrence Berkeley National Laboratory"/>
            <person name="Steindorff A."/>
            <person name="Hensen N."/>
            <person name="Bonometti L."/>
            <person name="Westerberg I."/>
            <person name="Brannstrom I.O."/>
            <person name="Guillou S."/>
            <person name="Cros-Aarteil S."/>
            <person name="Calhoun S."/>
            <person name="Haridas S."/>
            <person name="Kuo A."/>
            <person name="Mondo S."/>
            <person name="Pangilinan J."/>
            <person name="Riley R."/>
            <person name="Labutti K."/>
            <person name="Andreopoulos B."/>
            <person name="Lipzen A."/>
            <person name="Chen C."/>
            <person name="Yanf M."/>
            <person name="Daum C."/>
            <person name="Ng V."/>
            <person name="Clum A."/>
            <person name="Ohm R."/>
            <person name="Martin F."/>
            <person name="Silar P."/>
            <person name="Natvig D."/>
            <person name="Lalanne C."/>
            <person name="Gautier V."/>
            <person name="Ament-Velasquez S.L."/>
            <person name="Kruys A."/>
            <person name="Hutchinson M.I."/>
            <person name="Powell A.J."/>
            <person name="Barry K."/>
            <person name="Miller A.N."/>
            <person name="Grigoriev I.V."/>
            <person name="Debuchy R."/>
            <person name="Gladieux P."/>
            <person name="Thoren M.H."/>
            <person name="Johannesson H."/>
        </authorList>
    </citation>
    <scope>NUCLEOTIDE SEQUENCE</scope>
    <source>
        <strain evidence="1">CBS 731.68</strain>
    </source>
</reference>
<gene>
    <name evidence="1" type="ORF">N657DRAFT_125550</name>
</gene>
<name>A0AAN6Z1E2_9PEZI</name>
<dbReference type="AlphaFoldDB" id="A0AAN6Z1E2"/>
<accession>A0AAN6Z1E2</accession>
<evidence type="ECO:0000313" key="2">
    <source>
        <dbReference type="Proteomes" id="UP001302602"/>
    </source>
</evidence>
<dbReference type="GeneID" id="87822599"/>
<comment type="caution">
    <text evidence="1">The sequence shown here is derived from an EMBL/GenBank/DDBJ whole genome shotgun (WGS) entry which is preliminary data.</text>
</comment>
<proteinExistence type="predicted"/>